<comment type="caution">
    <text evidence="2">The sequence shown here is derived from an EMBL/GenBank/DDBJ whole genome shotgun (WGS) entry which is preliminary data.</text>
</comment>
<evidence type="ECO:0000313" key="3">
    <source>
        <dbReference type="Proteomes" id="UP000184255"/>
    </source>
</evidence>
<proteinExistence type="predicted"/>
<sequence>MHTSTASTITSSIPASPSDGAAAEMPYPVPANDGGQPNQCPHSEICQCAECPGCKNLIYVWKTEQCAACYMDHPAIVQ</sequence>
<gene>
    <name evidence="2" type="ORF">FMAN_06442</name>
</gene>
<organism evidence="2 3">
    <name type="scientific">Fusarium mangiferae</name>
    <name type="common">Mango malformation disease fungus</name>
    <dbReference type="NCBI Taxonomy" id="192010"/>
    <lineage>
        <taxon>Eukaryota</taxon>
        <taxon>Fungi</taxon>
        <taxon>Dikarya</taxon>
        <taxon>Ascomycota</taxon>
        <taxon>Pezizomycotina</taxon>
        <taxon>Sordariomycetes</taxon>
        <taxon>Hypocreomycetidae</taxon>
        <taxon>Hypocreales</taxon>
        <taxon>Nectriaceae</taxon>
        <taxon>Fusarium</taxon>
        <taxon>Fusarium fujikuroi species complex</taxon>
    </lineage>
</organism>
<reference evidence="3" key="1">
    <citation type="journal article" date="2016" name="Genome Biol. Evol.">
        <title>Comparative 'omics' of the Fusarium fujikuroi species complex highlights differences in genetic potential and metabolite synthesis.</title>
        <authorList>
            <person name="Niehaus E.-M."/>
            <person name="Muensterkoetter M."/>
            <person name="Proctor R.H."/>
            <person name="Brown D.W."/>
            <person name="Sharon A."/>
            <person name="Idan Y."/>
            <person name="Oren-Young L."/>
            <person name="Sieber C.M."/>
            <person name="Novak O."/>
            <person name="Pencik A."/>
            <person name="Tarkowska D."/>
            <person name="Hromadova K."/>
            <person name="Freeman S."/>
            <person name="Maymon M."/>
            <person name="Elazar M."/>
            <person name="Youssef S.A."/>
            <person name="El-Shabrawy E.S.M."/>
            <person name="Shalaby A.B.A."/>
            <person name="Houterman P."/>
            <person name="Brock N.L."/>
            <person name="Burkhardt I."/>
            <person name="Tsavkelova E.A."/>
            <person name="Dickschat J.S."/>
            <person name="Galuszka P."/>
            <person name="Gueldener U."/>
            <person name="Tudzynski B."/>
        </authorList>
    </citation>
    <scope>NUCLEOTIDE SEQUENCE [LARGE SCALE GENOMIC DNA]</scope>
    <source>
        <strain evidence="3">MRC7560</strain>
    </source>
</reference>
<accession>A0A1L7SI48</accession>
<name>A0A1L7SI48_FUSMA</name>
<dbReference type="Proteomes" id="UP000184255">
    <property type="component" value="Unassembled WGS sequence"/>
</dbReference>
<dbReference type="VEuPathDB" id="FungiDB:FMAN_06442"/>
<feature type="compositionally biased region" description="Low complexity" evidence="1">
    <location>
        <begin position="1"/>
        <end position="18"/>
    </location>
</feature>
<dbReference type="GeneID" id="65085706"/>
<evidence type="ECO:0000313" key="2">
    <source>
        <dbReference type="EMBL" id="CVK86201.1"/>
    </source>
</evidence>
<protein>
    <submittedName>
        <fullName evidence="2">Uncharacterized protein</fullName>
    </submittedName>
</protein>
<dbReference type="AlphaFoldDB" id="A0A1L7SI48"/>
<keyword evidence="3" id="KW-1185">Reference proteome</keyword>
<dbReference type="EMBL" id="FCQH01000002">
    <property type="protein sequence ID" value="CVK86201.1"/>
    <property type="molecule type" value="Genomic_DNA"/>
</dbReference>
<dbReference type="RefSeq" id="XP_041677805.1">
    <property type="nucleotide sequence ID" value="XM_041826776.1"/>
</dbReference>
<evidence type="ECO:0000256" key="1">
    <source>
        <dbReference type="SAM" id="MobiDB-lite"/>
    </source>
</evidence>
<feature type="region of interest" description="Disordered" evidence="1">
    <location>
        <begin position="1"/>
        <end position="29"/>
    </location>
</feature>